<gene>
    <name evidence="4" type="ORF">FEM48_Zijuj07G0061700</name>
</gene>
<evidence type="ECO:0000256" key="1">
    <source>
        <dbReference type="ARBA" id="ARBA00022741"/>
    </source>
</evidence>
<feature type="compositionally biased region" description="Basic and acidic residues" evidence="3">
    <location>
        <begin position="72"/>
        <end position="85"/>
    </location>
</feature>
<reference evidence="4" key="1">
    <citation type="journal article" date="2021" name="Front. Plant Sci.">
        <title>Chromosome-Scale Genome Assembly for Chinese Sour Jujube and Insights Into Its Genome Evolution and Domestication Signature.</title>
        <authorList>
            <person name="Shen L.-Y."/>
            <person name="Luo H."/>
            <person name="Wang X.-L."/>
            <person name="Wang X.-M."/>
            <person name="Qiu X.-J."/>
            <person name="Liu H."/>
            <person name="Zhou S.-S."/>
            <person name="Jia K.-H."/>
            <person name="Nie S."/>
            <person name="Bao Y.-T."/>
            <person name="Zhang R.-G."/>
            <person name="Yun Q.-Z."/>
            <person name="Chai Y.-H."/>
            <person name="Lu J.-Y."/>
            <person name="Li Y."/>
            <person name="Zhao S.-W."/>
            <person name="Mao J.-F."/>
            <person name="Jia S.-G."/>
            <person name="Mao Y.-M."/>
        </authorList>
    </citation>
    <scope>NUCLEOTIDE SEQUENCE</scope>
    <source>
        <strain evidence="4">AT0</strain>
        <tissue evidence="4">Leaf</tissue>
    </source>
</reference>
<keyword evidence="2" id="KW-0342">GTP-binding</keyword>
<accession>A0A978V2X8</accession>
<name>A0A978V2X8_ZIZJJ</name>
<comment type="caution">
    <text evidence="4">The sequence shown here is derived from an EMBL/GenBank/DDBJ whole genome shotgun (WGS) entry which is preliminary data.</text>
</comment>
<evidence type="ECO:0000256" key="2">
    <source>
        <dbReference type="ARBA" id="ARBA00023134"/>
    </source>
</evidence>
<dbReference type="SUPFAM" id="SSF52540">
    <property type="entry name" value="P-loop containing nucleoside triphosphate hydrolases"/>
    <property type="match status" value="1"/>
</dbReference>
<dbReference type="PANTHER" id="PTHR23115">
    <property type="entry name" value="TRANSLATION FACTOR"/>
    <property type="match status" value="1"/>
</dbReference>
<evidence type="ECO:0008006" key="6">
    <source>
        <dbReference type="Google" id="ProtNLM"/>
    </source>
</evidence>
<dbReference type="Gene3D" id="3.40.50.300">
    <property type="entry name" value="P-loop containing nucleotide triphosphate hydrolases"/>
    <property type="match status" value="1"/>
</dbReference>
<keyword evidence="1" id="KW-0547">Nucleotide-binding</keyword>
<evidence type="ECO:0000256" key="3">
    <source>
        <dbReference type="SAM" id="MobiDB-lite"/>
    </source>
</evidence>
<feature type="region of interest" description="Disordered" evidence="3">
    <location>
        <begin position="69"/>
        <end position="94"/>
    </location>
</feature>
<dbReference type="InterPro" id="IPR050100">
    <property type="entry name" value="TRAFAC_GTPase_members"/>
</dbReference>
<dbReference type="AlphaFoldDB" id="A0A978V2X8"/>
<dbReference type="Proteomes" id="UP000813462">
    <property type="component" value="Unassembled WGS sequence"/>
</dbReference>
<organism evidence="4 5">
    <name type="scientific">Ziziphus jujuba var. spinosa</name>
    <dbReference type="NCBI Taxonomy" id="714518"/>
    <lineage>
        <taxon>Eukaryota</taxon>
        <taxon>Viridiplantae</taxon>
        <taxon>Streptophyta</taxon>
        <taxon>Embryophyta</taxon>
        <taxon>Tracheophyta</taxon>
        <taxon>Spermatophyta</taxon>
        <taxon>Magnoliopsida</taxon>
        <taxon>eudicotyledons</taxon>
        <taxon>Gunneridae</taxon>
        <taxon>Pentapetalae</taxon>
        <taxon>rosids</taxon>
        <taxon>fabids</taxon>
        <taxon>Rosales</taxon>
        <taxon>Rhamnaceae</taxon>
        <taxon>Paliureae</taxon>
        <taxon>Ziziphus</taxon>
    </lineage>
</organism>
<dbReference type="InterPro" id="IPR027417">
    <property type="entry name" value="P-loop_NTPase"/>
</dbReference>
<sequence>MDAADYSKERYDEIVKSTSPCLKNLGYNPAKIPFVPISGLEGDNQIERSNNLPWYEGPTLLEALHQIQDPKTPSDKSLEKKEHPNGGKSIKSAAMRRGKKFGTAIVNGGKKICGCYGYWSFGKMSSSRPTNSSSSRHSARIIAQTTVDAKLHADFEETGLTISEMQQIVAFEVRENVEKKKYG</sequence>
<dbReference type="GO" id="GO:0005525">
    <property type="term" value="F:GTP binding"/>
    <property type="evidence" value="ECO:0007669"/>
    <property type="project" value="UniProtKB-KW"/>
</dbReference>
<dbReference type="EMBL" id="JAEACU010000007">
    <property type="protein sequence ID" value="KAH7521711.1"/>
    <property type="molecule type" value="Genomic_DNA"/>
</dbReference>
<evidence type="ECO:0000313" key="5">
    <source>
        <dbReference type="Proteomes" id="UP000813462"/>
    </source>
</evidence>
<protein>
    <recommendedName>
        <fullName evidence="6">Elongation factor 1-alpha-like</fullName>
    </recommendedName>
</protein>
<evidence type="ECO:0000313" key="4">
    <source>
        <dbReference type="EMBL" id="KAH7521711.1"/>
    </source>
</evidence>
<proteinExistence type="predicted"/>